<sequence>MAFSSIFATQTIKKAKNMDIKIKKVSTSIKASIAAEIIWNAAMSLENEMQNTTDCFRKCMLECYYNEAMRLHKWIVESINRCAAEGTSQLLL</sequence>
<proteinExistence type="predicted"/>
<dbReference type="EMBL" id="JANRHJ010000012">
    <property type="protein sequence ID" value="MCR8874543.1"/>
    <property type="molecule type" value="Genomic_DNA"/>
</dbReference>
<dbReference type="Proteomes" id="UP001204579">
    <property type="component" value="Unassembled WGS sequence"/>
</dbReference>
<evidence type="ECO:0000313" key="2">
    <source>
        <dbReference type="Proteomes" id="UP001204579"/>
    </source>
</evidence>
<dbReference type="RefSeq" id="WP_087407204.1">
    <property type="nucleotide sequence ID" value="NZ_JANRHJ010000012.1"/>
</dbReference>
<evidence type="ECO:0000313" key="1">
    <source>
        <dbReference type="EMBL" id="MCR8874543.1"/>
    </source>
</evidence>
<reference evidence="1 2" key="1">
    <citation type="submission" date="2022-08" db="EMBL/GenBank/DDBJ databases">
        <authorList>
            <person name="Zeman M."/>
            <person name="Kubasova T."/>
        </authorList>
    </citation>
    <scope>NUCLEOTIDE SEQUENCE [LARGE SCALE GENOMIC DNA]</scope>
    <source>
        <strain evidence="1 2">ET62</strain>
    </source>
</reference>
<organism evidence="1 2">
    <name type="scientific">Phocaeicola barnesiae</name>
    <dbReference type="NCBI Taxonomy" id="376804"/>
    <lineage>
        <taxon>Bacteria</taxon>
        <taxon>Pseudomonadati</taxon>
        <taxon>Bacteroidota</taxon>
        <taxon>Bacteroidia</taxon>
        <taxon>Bacteroidales</taxon>
        <taxon>Bacteroidaceae</taxon>
        <taxon>Phocaeicola</taxon>
    </lineage>
</organism>
<name>A0AAW5N6N6_9BACT</name>
<protein>
    <submittedName>
        <fullName evidence="1">Uncharacterized protein</fullName>
    </submittedName>
</protein>
<gene>
    <name evidence="1" type="ORF">NW209_11035</name>
</gene>
<comment type="caution">
    <text evidence="1">The sequence shown here is derived from an EMBL/GenBank/DDBJ whole genome shotgun (WGS) entry which is preliminary data.</text>
</comment>
<dbReference type="AlphaFoldDB" id="A0AAW5N6N6"/>
<keyword evidence="2" id="KW-1185">Reference proteome</keyword>
<accession>A0AAW5N6N6</accession>